<evidence type="ECO:0000313" key="3">
    <source>
        <dbReference type="Proteomes" id="UP001262767"/>
    </source>
</evidence>
<evidence type="ECO:0000313" key="2">
    <source>
        <dbReference type="EMBL" id="MDR6631077.1"/>
    </source>
</evidence>
<protein>
    <submittedName>
        <fullName evidence="2">Transposase</fullName>
    </submittedName>
</protein>
<name>A0AAW8LQF1_ACILW</name>
<dbReference type="Pfam" id="PF13358">
    <property type="entry name" value="DDE_3"/>
    <property type="match status" value="1"/>
</dbReference>
<sequence>MTNVSLLKLPPYSPELNPMEQVWQWLKQLYLSNRCFKDYTEIVDACCMAWNQFAKRTQLI</sequence>
<organism evidence="2 3">
    <name type="scientific">Acinetobacter lwoffii</name>
    <dbReference type="NCBI Taxonomy" id="28090"/>
    <lineage>
        <taxon>Bacteria</taxon>
        <taxon>Pseudomonadati</taxon>
        <taxon>Pseudomonadota</taxon>
        <taxon>Gammaproteobacteria</taxon>
        <taxon>Moraxellales</taxon>
        <taxon>Moraxellaceae</taxon>
        <taxon>Acinetobacter</taxon>
    </lineage>
</organism>
<comment type="caution">
    <text evidence="2">The sequence shown here is derived from an EMBL/GenBank/DDBJ whole genome shotgun (WGS) entry which is preliminary data.</text>
</comment>
<feature type="domain" description="Tc1-like transposase DDE" evidence="1">
    <location>
        <begin position="3"/>
        <end position="41"/>
    </location>
</feature>
<dbReference type="GO" id="GO:0003676">
    <property type="term" value="F:nucleic acid binding"/>
    <property type="evidence" value="ECO:0007669"/>
    <property type="project" value="InterPro"/>
</dbReference>
<proteinExistence type="predicted"/>
<accession>A0AAW8LQF1</accession>
<dbReference type="AlphaFoldDB" id="A0AAW8LQF1"/>
<evidence type="ECO:0000259" key="1">
    <source>
        <dbReference type="Pfam" id="PF13358"/>
    </source>
</evidence>
<dbReference type="InterPro" id="IPR038717">
    <property type="entry name" value="Tc1-like_DDE_dom"/>
</dbReference>
<gene>
    <name evidence="2" type="ORF">J2X86_003141</name>
</gene>
<reference evidence="2" key="1">
    <citation type="submission" date="2023-07" db="EMBL/GenBank/DDBJ databases">
        <title>Sorghum-associated microbial communities from plants grown in Nebraska, USA.</title>
        <authorList>
            <person name="Schachtman D."/>
        </authorList>
    </citation>
    <scope>NUCLEOTIDE SEQUENCE</scope>
    <source>
        <strain evidence="2">BE44</strain>
    </source>
</reference>
<dbReference type="EMBL" id="JAVDSC010000026">
    <property type="protein sequence ID" value="MDR6631077.1"/>
    <property type="molecule type" value="Genomic_DNA"/>
</dbReference>
<dbReference type="Gene3D" id="3.30.420.10">
    <property type="entry name" value="Ribonuclease H-like superfamily/Ribonuclease H"/>
    <property type="match status" value="1"/>
</dbReference>
<dbReference type="InterPro" id="IPR036397">
    <property type="entry name" value="RNaseH_sf"/>
</dbReference>
<dbReference type="Proteomes" id="UP001262767">
    <property type="component" value="Unassembled WGS sequence"/>
</dbReference>